<gene>
    <name evidence="1" type="ORF">PPACK8108_LOCUS12688</name>
</gene>
<evidence type="ECO:0000313" key="2">
    <source>
        <dbReference type="Proteomes" id="UP001153365"/>
    </source>
</evidence>
<evidence type="ECO:0000313" key="1">
    <source>
        <dbReference type="EMBL" id="CAH7677523.1"/>
    </source>
</evidence>
<keyword evidence="2" id="KW-1185">Reference proteome</keyword>
<organism evidence="1 2">
    <name type="scientific">Phakopsora pachyrhizi</name>
    <name type="common">Asian soybean rust disease fungus</name>
    <dbReference type="NCBI Taxonomy" id="170000"/>
    <lineage>
        <taxon>Eukaryota</taxon>
        <taxon>Fungi</taxon>
        <taxon>Dikarya</taxon>
        <taxon>Basidiomycota</taxon>
        <taxon>Pucciniomycotina</taxon>
        <taxon>Pucciniomycetes</taxon>
        <taxon>Pucciniales</taxon>
        <taxon>Phakopsoraceae</taxon>
        <taxon>Phakopsora</taxon>
    </lineage>
</organism>
<accession>A0AAV0B5H1</accession>
<dbReference type="Proteomes" id="UP001153365">
    <property type="component" value="Unassembled WGS sequence"/>
</dbReference>
<comment type="caution">
    <text evidence="1">The sequence shown here is derived from an EMBL/GenBank/DDBJ whole genome shotgun (WGS) entry which is preliminary data.</text>
</comment>
<proteinExistence type="predicted"/>
<name>A0AAV0B5H1_PHAPC</name>
<dbReference type="EMBL" id="CALTRL010003082">
    <property type="protein sequence ID" value="CAH7677523.1"/>
    <property type="molecule type" value="Genomic_DNA"/>
</dbReference>
<protein>
    <submittedName>
        <fullName evidence="1">Uncharacterized protein</fullName>
    </submittedName>
</protein>
<dbReference type="AlphaFoldDB" id="A0AAV0B5H1"/>
<sequence>MPKNLTVNPQEAVDFDVEESISRLRAETRDSGRLSEISPKCNALVDTSEVGVAAEL</sequence>
<reference evidence="1" key="1">
    <citation type="submission" date="2022-06" db="EMBL/GenBank/DDBJ databases">
        <authorList>
            <consortium name="SYNGENTA / RWTH Aachen University"/>
        </authorList>
    </citation>
    <scope>NUCLEOTIDE SEQUENCE</scope>
</reference>